<evidence type="ECO:0000313" key="2">
    <source>
        <dbReference type="Proteomes" id="UP001162992"/>
    </source>
</evidence>
<organism evidence="1 2">
    <name type="scientific">Diphasiastrum complanatum</name>
    <name type="common">Issler's clubmoss</name>
    <name type="synonym">Lycopodium complanatum</name>
    <dbReference type="NCBI Taxonomy" id="34168"/>
    <lineage>
        <taxon>Eukaryota</taxon>
        <taxon>Viridiplantae</taxon>
        <taxon>Streptophyta</taxon>
        <taxon>Embryophyta</taxon>
        <taxon>Tracheophyta</taxon>
        <taxon>Lycopodiopsida</taxon>
        <taxon>Lycopodiales</taxon>
        <taxon>Lycopodiaceae</taxon>
        <taxon>Lycopodioideae</taxon>
        <taxon>Diphasiastrum</taxon>
    </lineage>
</organism>
<accession>A0ACC2DB12</accession>
<keyword evidence="2" id="KW-1185">Reference proteome</keyword>
<gene>
    <name evidence="1" type="ORF">O6H91_06G016900</name>
</gene>
<sequence>MKSKLEYARELRAFQRVKKRGFQELVGHSKDHRKRISKAMQEKWKDQDYRTRVSMGIRSHMLTHSSRSNSEKRLTVKRSKTNHRSTTKVASENQQNGNGLSANKVFSQEVSKNVDRQALATEMMMGEALLISSKTRTGVNGHFRKALGSCVVDDNLLLMPEEPIFDGKDGEASATGLAVNLFSCNAQDSKPERPSILKGRMYVDSKALEKLEKLRRLQASRLIMEMKKKEAAERACMLMLEAEKAAKVLEDAAKSNKFARASLAETRRLLAEAAQSMKTVEAKNFNILSPMQHEKTSWYATERTTERTKTSALPATKTSCNFSDACHKSAHQSVKNNAQLDPKMLSGSNGPSDIFDLIDSWIINEDFEKVRTSPLTRIGKFHKPRKISWVQPGLGTTGSNIKNSTNVDKESLTFTLRCQNMNYVSSISAIGSLGKNNCVDVNWTISNQAKGLKRWHSGRLVNVENEEFC</sequence>
<name>A0ACC2DB12_DIPCM</name>
<dbReference type="EMBL" id="CM055097">
    <property type="protein sequence ID" value="KAJ7551475.1"/>
    <property type="molecule type" value="Genomic_DNA"/>
</dbReference>
<protein>
    <submittedName>
        <fullName evidence="1">Uncharacterized protein</fullName>
    </submittedName>
</protein>
<reference evidence="2" key="1">
    <citation type="journal article" date="2024" name="Proc. Natl. Acad. Sci. U.S.A.">
        <title>Extraordinary preservation of gene collinearity over three hundred million years revealed in homosporous lycophytes.</title>
        <authorList>
            <person name="Li C."/>
            <person name="Wickell D."/>
            <person name="Kuo L.Y."/>
            <person name="Chen X."/>
            <person name="Nie B."/>
            <person name="Liao X."/>
            <person name="Peng D."/>
            <person name="Ji J."/>
            <person name="Jenkins J."/>
            <person name="Williams M."/>
            <person name="Shu S."/>
            <person name="Plott C."/>
            <person name="Barry K."/>
            <person name="Rajasekar S."/>
            <person name="Grimwood J."/>
            <person name="Han X."/>
            <person name="Sun S."/>
            <person name="Hou Z."/>
            <person name="He W."/>
            <person name="Dai G."/>
            <person name="Sun C."/>
            <person name="Schmutz J."/>
            <person name="Leebens-Mack J.H."/>
            <person name="Li F.W."/>
            <person name="Wang L."/>
        </authorList>
    </citation>
    <scope>NUCLEOTIDE SEQUENCE [LARGE SCALE GENOMIC DNA]</scope>
    <source>
        <strain evidence="2">cv. PW_Plant_1</strain>
    </source>
</reference>
<proteinExistence type="predicted"/>
<comment type="caution">
    <text evidence="1">The sequence shown here is derived from an EMBL/GenBank/DDBJ whole genome shotgun (WGS) entry which is preliminary data.</text>
</comment>
<evidence type="ECO:0000313" key="1">
    <source>
        <dbReference type="EMBL" id="KAJ7551475.1"/>
    </source>
</evidence>
<dbReference type="Proteomes" id="UP001162992">
    <property type="component" value="Chromosome 6"/>
</dbReference>